<evidence type="ECO:0000313" key="2">
    <source>
        <dbReference type="Proteomes" id="UP000006892"/>
    </source>
</evidence>
<dbReference type="InterPro" id="IPR029058">
    <property type="entry name" value="AB_hydrolase_fold"/>
</dbReference>
<gene>
    <name evidence="1" type="ordered locus">REQ_08890</name>
</gene>
<dbReference type="Gene3D" id="3.40.50.1820">
    <property type="entry name" value="alpha/beta hydrolase"/>
    <property type="match status" value="1"/>
</dbReference>
<dbReference type="InterPro" id="IPR050583">
    <property type="entry name" value="Mycobacterial_A85_antigen"/>
</dbReference>
<organism evidence="1">
    <name type="scientific">Rhodococcus hoagii (strain 103S)</name>
    <name type="common">Rhodococcus equi</name>
    <dbReference type="NCBI Taxonomy" id="685727"/>
    <lineage>
        <taxon>Bacteria</taxon>
        <taxon>Bacillati</taxon>
        <taxon>Actinomycetota</taxon>
        <taxon>Actinomycetes</taxon>
        <taxon>Mycobacteriales</taxon>
        <taxon>Nocardiaceae</taxon>
        <taxon>Prescottella</taxon>
    </lineage>
</organism>
<dbReference type="AlphaFoldDB" id="A0A3S5Y398"/>
<dbReference type="Pfam" id="PF00756">
    <property type="entry name" value="Esterase"/>
    <property type="match status" value="1"/>
</dbReference>
<reference evidence="1" key="1">
    <citation type="journal article" date="2010" name="PLoS Genet.">
        <title>The genome of a pathogenic rhodococcus: cooptive virulence underpinned by key gene acquisitions.</title>
        <authorList>
            <person name="Letek M."/>
            <person name="Gonzalez P."/>
            <person name="Macarthur I."/>
            <person name="Rodriguez H."/>
            <person name="Freeman T.C."/>
            <person name="Valero-Rello A."/>
            <person name="Blanco M."/>
            <person name="Buckley T."/>
            <person name="Cherevach I."/>
            <person name="Fahey R."/>
            <person name="Hapeshi A."/>
            <person name="Holdstock J."/>
            <person name="Leadon D."/>
            <person name="Navas J."/>
            <person name="Ocampo A."/>
            <person name="Quail M.A."/>
            <person name="Sanders M."/>
            <person name="Scortti M.M."/>
            <person name="Prescott J.F."/>
            <person name="Fogarty U."/>
            <person name="Meijer W.G."/>
            <person name="Parkhill J."/>
            <person name="Bentley S.D."/>
            <person name="Vazquez-Boland J.A."/>
        </authorList>
    </citation>
    <scope>NUCLEOTIDE SEQUENCE [LARGE SCALE GENOMIC DNA]</scope>
    <source>
        <strain evidence="1 2">103S</strain>
    </source>
</reference>
<dbReference type="PANTHER" id="PTHR48098:SF1">
    <property type="entry name" value="DIACYLGLYCEROL ACYLTRANSFERASE_MYCOLYLTRANSFERASE AG85A"/>
    <property type="match status" value="1"/>
</dbReference>
<evidence type="ECO:0000313" key="1">
    <source>
        <dbReference type="EMBL" id="CBH47001.1"/>
    </source>
</evidence>
<dbReference type="EMBL" id="FN563149">
    <property type="protein sequence ID" value="CBH47001.1"/>
    <property type="molecule type" value="Genomic_DNA"/>
</dbReference>
<sequence>MFVVRRGRRQVAGSGSMYYSGNWATAWRHRLMAVLVALITCAGCVLAAAPGASAGTARQVARGGYQELWVPSSMGDIKVQVQWAARGGSASLYLLDGMRARNDRNAWSFETNAMEQFALDNVTLVMPVGGEASFYSDWYNPSNFNAQPITYKWETFLTRELPDYLANFGVDRTNTGVVGLSMGGTAAMTLAAYHRDQFRFAGSLSGYLNTTAPGMREAIRIAMYDAGRYNADSMWGFPWDPAWMRNDPFVSAPQLQGLSMYVSAGNGIPGVYDRPTDLVGYWNTTMAMGLEFLSMVTTRAFEFRLHTLGIPANFQFRGTGTHAWPYWSGELWQARPQILNALNAW</sequence>
<dbReference type="Proteomes" id="UP001154400">
    <property type="component" value="Chromosome"/>
</dbReference>
<dbReference type="PANTHER" id="PTHR48098">
    <property type="entry name" value="ENTEROCHELIN ESTERASE-RELATED"/>
    <property type="match status" value="1"/>
</dbReference>
<dbReference type="InterPro" id="IPR000801">
    <property type="entry name" value="Esterase-like"/>
</dbReference>
<name>A0A3S5Y398_RHOH1</name>
<dbReference type="KEGG" id="req:REQ_08890"/>
<dbReference type="GO" id="GO:0016747">
    <property type="term" value="F:acyltransferase activity, transferring groups other than amino-acyl groups"/>
    <property type="evidence" value="ECO:0007669"/>
    <property type="project" value="TreeGrafter"/>
</dbReference>
<dbReference type="SUPFAM" id="SSF53474">
    <property type="entry name" value="alpha/beta-Hydrolases"/>
    <property type="match status" value="1"/>
</dbReference>
<proteinExistence type="predicted"/>
<accession>A0A3S5Y398</accession>
<protein>
    <submittedName>
        <fullName evidence="1">Secreted esterase</fullName>
    </submittedName>
</protein>